<dbReference type="EMBL" id="AFPU01000001">
    <property type="protein sequence ID" value="EGP94175.1"/>
    <property type="molecule type" value="Genomic_DNA"/>
</dbReference>
<accession>F9CZ17</accession>
<keyword evidence="2" id="KW-1185">Reference proteome</keyword>
<dbReference type="STRING" id="1001994.MY1_1419"/>
<proteinExistence type="predicted"/>
<dbReference type="Proteomes" id="UP000004440">
    <property type="component" value="Unassembled WGS sequence"/>
</dbReference>
<protein>
    <submittedName>
        <fullName evidence="1">Uncharacterized protein</fullName>
    </submittedName>
</protein>
<dbReference type="OrthoDB" id="1972at2157"/>
<comment type="caution">
    <text evidence="1">The sequence shown here is derived from an EMBL/GenBank/DDBJ whole genome shotgun (WGS) entry which is preliminary data.</text>
</comment>
<organism evidence="1 2">
    <name type="scientific">Nitrosarchaeum koreense MY1</name>
    <dbReference type="NCBI Taxonomy" id="1001994"/>
    <lineage>
        <taxon>Archaea</taxon>
        <taxon>Nitrososphaerota</taxon>
        <taxon>Nitrososphaeria</taxon>
        <taxon>Nitrosopumilales</taxon>
        <taxon>Nitrosopumilaceae</taxon>
        <taxon>Nitrosarchaeum</taxon>
    </lineage>
</organism>
<dbReference type="RefSeq" id="WP_007551100.1">
    <property type="nucleotide sequence ID" value="NZ_AFPU01000001.1"/>
</dbReference>
<gene>
    <name evidence="1" type="ORF">MY1_1419</name>
</gene>
<name>F9CZ17_9ARCH</name>
<evidence type="ECO:0000313" key="1">
    <source>
        <dbReference type="EMBL" id="EGP94175.1"/>
    </source>
</evidence>
<reference evidence="1 2" key="1">
    <citation type="journal article" date="2011" name="J. Bacteriol.">
        <title>Genome Sequence of an Ammonia-Oxidizing Soil Archaeon, "Candidatus Nitrosoarchaeum koreensis" MY1.</title>
        <authorList>
            <person name="Kim B.K."/>
            <person name="Jung M.Y."/>
            <person name="Yu D.S."/>
            <person name="Park S.J."/>
            <person name="Oh T.K."/>
            <person name="Rhee S.K."/>
            <person name="Kim J.F."/>
        </authorList>
    </citation>
    <scope>NUCLEOTIDE SEQUENCE [LARGE SCALE GENOMIC DNA]</scope>
    <source>
        <strain evidence="1 2">MY1</strain>
    </source>
</reference>
<evidence type="ECO:0000313" key="2">
    <source>
        <dbReference type="Proteomes" id="UP000004440"/>
    </source>
</evidence>
<sequence>MVKRITVMIEDDVDKKLRAKQAKIIQKTNSSYSYSKVINDALKQALR</sequence>
<dbReference type="AlphaFoldDB" id="F9CZ17"/>